<accession>A0A8S1BKI9</accession>
<dbReference type="Proteomes" id="UP000494106">
    <property type="component" value="Unassembled WGS sequence"/>
</dbReference>
<proteinExistence type="predicted"/>
<feature type="repeat" description="WD" evidence="3">
    <location>
        <begin position="152"/>
        <end position="193"/>
    </location>
</feature>
<evidence type="ECO:0000313" key="5">
    <source>
        <dbReference type="EMBL" id="CAB3244742.1"/>
    </source>
</evidence>
<evidence type="ECO:0000256" key="2">
    <source>
        <dbReference type="ARBA" id="ARBA00022737"/>
    </source>
</evidence>
<dbReference type="PANTHER" id="PTHR44090:SF1">
    <property type="entry name" value="SUPERKILLER COMPLEX PROTEIN 8"/>
    <property type="match status" value="1"/>
</dbReference>
<dbReference type="Gene3D" id="2.130.10.10">
    <property type="entry name" value="YVTN repeat-like/Quinoprotein amine dehydrogenase"/>
    <property type="match status" value="1"/>
</dbReference>
<organism evidence="6 8">
    <name type="scientific">Arctia plantaginis</name>
    <name type="common">Wood tiger moth</name>
    <name type="synonym">Phalaena plantaginis</name>
    <dbReference type="NCBI Taxonomy" id="874455"/>
    <lineage>
        <taxon>Eukaryota</taxon>
        <taxon>Metazoa</taxon>
        <taxon>Ecdysozoa</taxon>
        <taxon>Arthropoda</taxon>
        <taxon>Hexapoda</taxon>
        <taxon>Insecta</taxon>
        <taxon>Pterygota</taxon>
        <taxon>Neoptera</taxon>
        <taxon>Endopterygota</taxon>
        <taxon>Lepidoptera</taxon>
        <taxon>Glossata</taxon>
        <taxon>Ditrysia</taxon>
        <taxon>Noctuoidea</taxon>
        <taxon>Erebidae</taxon>
        <taxon>Arctiinae</taxon>
        <taxon>Arctia</taxon>
    </lineage>
</organism>
<dbReference type="OrthoDB" id="17410at2759"/>
<keyword evidence="7" id="KW-1185">Reference proteome</keyword>
<name>A0A8S1BKI9_ARCPL</name>
<feature type="repeat" description="WD" evidence="3">
    <location>
        <begin position="276"/>
        <end position="308"/>
    </location>
</feature>
<dbReference type="Proteomes" id="UP000494256">
    <property type="component" value="Unassembled WGS sequence"/>
</dbReference>
<evidence type="ECO:0000256" key="1">
    <source>
        <dbReference type="ARBA" id="ARBA00022574"/>
    </source>
</evidence>
<dbReference type="InterPro" id="IPR051510">
    <property type="entry name" value="SKI8"/>
</dbReference>
<dbReference type="InterPro" id="IPR019775">
    <property type="entry name" value="WD40_repeat_CS"/>
</dbReference>
<evidence type="ECO:0000259" key="4">
    <source>
        <dbReference type="Pfam" id="PF12894"/>
    </source>
</evidence>
<reference evidence="7 8" key="1">
    <citation type="submission" date="2020-04" db="EMBL/GenBank/DDBJ databases">
        <authorList>
            <person name="Wallbank WR R."/>
            <person name="Pardo Diaz C."/>
            <person name="Kozak K."/>
            <person name="Martin S."/>
            <person name="Jiggins C."/>
            <person name="Moest M."/>
            <person name="Warren A I."/>
            <person name="Byers J.R.P. K."/>
            <person name="Montejo-Kovacevich G."/>
            <person name="Yen C E."/>
        </authorList>
    </citation>
    <scope>NUCLEOTIDE SEQUENCE [LARGE SCALE GENOMIC DNA]</scope>
</reference>
<dbReference type="AlphaFoldDB" id="A0A8S1BKI9"/>
<sequence>MPANVSYSILLRKENAHDDPIYCCDWVKSSTAGDSAIASKDLIVTGGLDSLVKLWVCQNNRLQLQYALEGHTMGVVSVAISPCASTIVSASLDSNLILWNTSSGKQITELPIGESDVWKVVFSPDGKQMATGGHTGKIFIYGVNDGAINRVLDTRGKFILSVDWSPDGKYIAAGLEDGILCILDVQQGKVLHTIEAHSLPVRGVAFSPCSTRVATASNDGLASIYGVVTAKHQCKLEHKSWAVCVCFSADGTQLATGAADGRVRVAARDFRLLNTFEEHTDTVWGVHFDSSNKKLISVSKDGCINLYDCPPIKI</sequence>
<dbReference type="InterPro" id="IPR024977">
    <property type="entry name" value="Apc4-like_WD40_dom"/>
</dbReference>
<dbReference type="EMBL" id="CADEBD010000857">
    <property type="protein sequence ID" value="CAB3260625.1"/>
    <property type="molecule type" value="Genomic_DNA"/>
</dbReference>
<dbReference type="InterPro" id="IPR015943">
    <property type="entry name" value="WD40/YVTN_repeat-like_dom_sf"/>
</dbReference>
<gene>
    <name evidence="5" type="ORF">APLA_LOCUS10122</name>
    <name evidence="6" type="ORF">APLA_LOCUS17104</name>
</gene>
<keyword evidence="2" id="KW-0677">Repeat</keyword>
<dbReference type="PROSITE" id="PS50082">
    <property type="entry name" value="WD_REPEATS_2"/>
    <property type="match status" value="4"/>
</dbReference>
<evidence type="ECO:0000256" key="3">
    <source>
        <dbReference type="PROSITE-ProRule" id="PRU00221"/>
    </source>
</evidence>
<dbReference type="PROSITE" id="PS50294">
    <property type="entry name" value="WD_REPEATS_REGION"/>
    <property type="match status" value="2"/>
</dbReference>
<dbReference type="EMBL" id="CADEBC010000522">
    <property type="protein sequence ID" value="CAB3244742.1"/>
    <property type="molecule type" value="Genomic_DNA"/>
</dbReference>
<dbReference type="SMART" id="SM00320">
    <property type="entry name" value="WD40"/>
    <property type="match status" value="7"/>
</dbReference>
<dbReference type="GO" id="GO:0016593">
    <property type="term" value="C:Cdc73/Paf1 complex"/>
    <property type="evidence" value="ECO:0007669"/>
    <property type="project" value="TreeGrafter"/>
</dbReference>
<dbReference type="SUPFAM" id="SSF50978">
    <property type="entry name" value="WD40 repeat-like"/>
    <property type="match status" value="1"/>
</dbReference>
<evidence type="ECO:0000313" key="6">
    <source>
        <dbReference type="EMBL" id="CAB3260625.1"/>
    </source>
</evidence>
<feature type="domain" description="Anaphase-promoting complex subunit 4-like WD40" evidence="4">
    <location>
        <begin position="155"/>
        <end position="199"/>
    </location>
</feature>
<dbReference type="PROSITE" id="PS00678">
    <property type="entry name" value="WD_REPEATS_1"/>
    <property type="match status" value="1"/>
</dbReference>
<comment type="caution">
    <text evidence="6">The sequence shown here is derived from an EMBL/GenBank/DDBJ whole genome shotgun (WGS) entry which is preliminary data.</text>
</comment>
<dbReference type="InterPro" id="IPR001680">
    <property type="entry name" value="WD40_rpt"/>
</dbReference>
<dbReference type="PANTHER" id="PTHR44090">
    <property type="entry name" value="WD REPEAT-CONTAINING PROTEIN 61"/>
    <property type="match status" value="1"/>
</dbReference>
<protein>
    <recommendedName>
        <fullName evidence="4">Anaphase-promoting complex subunit 4-like WD40 domain-containing protein</fullName>
    </recommendedName>
</protein>
<dbReference type="Pfam" id="PF00400">
    <property type="entry name" value="WD40"/>
    <property type="match status" value="5"/>
</dbReference>
<evidence type="ECO:0000313" key="7">
    <source>
        <dbReference type="Proteomes" id="UP000494106"/>
    </source>
</evidence>
<evidence type="ECO:0000313" key="8">
    <source>
        <dbReference type="Proteomes" id="UP000494256"/>
    </source>
</evidence>
<feature type="repeat" description="WD" evidence="3">
    <location>
        <begin position="194"/>
        <end position="225"/>
    </location>
</feature>
<dbReference type="CDD" id="cd00200">
    <property type="entry name" value="WD40"/>
    <property type="match status" value="1"/>
</dbReference>
<dbReference type="InterPro" id="IPR036322">
    <property type="entry name" value="WD40_repeat_dom_sf"/>
</dbReference>
<keyword evidence="1 3" id="KW-0853">WD repeat</keyword>
<dbReference type="Pfam" id="PF12894">
    <property type="entry name" value="ANAPC4_WD40"/>
    <property type="match status" value="1"/>
</dbReference>
<feature type="repeat" description="WD" evidence="3">
    <location>
        <begin position="68"/>
        <end position="109"/>
    </location>
</feature>